<dbReference type="Gene3D" id="2.60.40.10">
    <property type="entry name" value="Immunoglobulins"/>
    <property type="match status" value="1"/>
</dbReference>
<feature type="non-terminal residue" evidence="5">
    <location>
        <position position="65"/>
    </location>
</feature>
<feature type="non-terminal residue" evidence="5">
    <location>
        <position position="1"/>
    </location>
</feature>
<evidence type="ECO:0000313" key="6">
    <source>
        <dbReference type="Proteomes" id="UP000578343"/>
    </source>
</evidence>
<dbReference type="InterPro" id="IPR036179">
    <property type="entry name" value="Ig-like_dom_sf"/>
</dbReference>
<gene>
    <name evidence="5" type="primary">Ighv323</name>
    <name evidence="5" type="ORF">BARMAR_R14476</name>
</gene>
<name>A0A7K9EWD8_BARMA</name>
<feature type="domain" description="Ig-like" evidence="4">
    <location>
        <begin position="1"/>
        <end position="65"/>
    </location>
</feature>
<evidence type="ECO:0000256" key="3">
    <source>
        <dbReference type="ARBA" id="ARBA00043265"/>
    </source>
</evidence>
<accession>A0A7K9EWD8</accession>
<dbReference type="AlphaFoldDB" id="A0A7K9EWD8"/>
<dbReference type="OrthoDB" id="8865476at2759"/>
<evidence type="ECO:0000259" key="4">
    <source>
        <dbReference type="PROSITE" id="PS50835"/>
    </source>
</evidence>
<dbReference type="GO" id="GO:0019814">
    <property type="term" value="C:immunoglobulin complex"/>
    <property type="evidence" value="ECO:0007669"/>
    <property type="project" value="UniProtKB-KW"/>
</dbReference>
<dbReference type="Pfam" id="PF07686">
    <property type="entry name" value="V-set"/>
    <property type="match status" value="1"/>
</dbReference>
<evidence type="ECO:0000313" key="5">
    <source>
        <dbReference type="EMBL" id="NXG81148.1"/>
    </source>
</evidence>
<dbReference type="PROSITE" id="PS50835">
    <property type="entry name" value="IG_LIKE"/>
    <property type="match status" value="1"/>
</dbReference>
<keyword evidence="3" id="KW-1280">Immunoglobulin</keyword>
<dbReference type="Proteomes" id="UP000578343">
    <property type="component" value="Unassembled WGS sequence"/>
</dbReference>
<dbReference type="InterPro" id="IPR013783">
    <property type="entry name" value="Ig-like_fold"/>
</dbReference>
<comment type="caution">
    <text evidence="5">The sequence shown here is derived from an EMBL/GenBank/DDBJ whole genome shotgun (WGS) entry which is preliminary data.</text>
</comment>
<reference evidence="5 6" key="1">
    <citation type="submission" date="2019-09" db="EMBL/GenBank/DDBJ databases">
        <title>Bird 10,000 Genomes (B10K) Project - Family phase.</title>
        <authorList>
            <person name="Zhang G."/>
        </authorList>
    </citation>
    <scope>NUCLEOTIDE SEQUENCE [LARGE SCALE GENOMIC DNA]</scope>
    <source>
        <strain evidence="5">B10K-DU-001-21</strain>
        <tissue evidence="5">Muscle</tissue>
    </source>
</reference>
<protein>
    <submittedName>
        <fullName evidence="5">HV323 protein</fullName>
    </submittedName>
</protein>
<dbReference type="GO" id="GO:0002250">
    <property type="term" value="P:adaptive immune response"/>
    <property type="evidence" value="ECO:0007669"/>
    <property type="project" value="UniProtKB-KW"/>
</dbReference>
<dbReference type="InterPro" id="IPR050199">
    <property type="entry name" value="IgHV"/>
</dbReference>
<dbReference type="PANTHER" id="PTHR23266">
    <property type="entry name" value="IMMUNOGLOBULIN HEAVY CHAIN"/>
    <property type="match status" value="1"/>
</dbReference>
<dbReference type="GO" id="GO:0005576">
    <property type="term" value="C:extracellular region"/>
    <property type="evidence" value="ECO:0007669"/>
    <property type="project" value="UniProtKB-ARBA"/>
</dbReference>
<dbReference type="SUPFAM" id="SSF48726">
    <property type="entry name" value="Immunoglobulin"/>
    <property type="match status" value="1"/>
</dbReference>
<keyword evidence="6" id="KW-1185">Reference proteome</keyword>
<dbReference type="InterPro" id="IPR007110">
    <property type="entry name" value="Ig-like_dom"/>
</dbReference>
<dbReference type="SMART" id="SM00406">
    <property type="entry name" value="IGv"/>
    <property type="match status" value="1"/>
</dbReference>
<dbReference type="InterPro" id="IPR013106">
    <property type="entry name" value="Ig_V-set"/>
</dbReference>
<evidence type="ECO:0000256" key="2">
    <source>
        <dbReference type="ARBA" id="ARBA00023130"/>
    </source>
</evidence>
<dbReference type="EMBL" id="VWZK01023531">
    <property type="protein sequence ID" value="NXG81148.1"/>
    <property type="molecule type" value="Genomic_DNA"/>
</dbReference>
<proteinExistence type="predicted"/>
<organism evidence="5 6">
    <name type="scientific">Baryphthengus martii</name>
    <name type="common">Rufous motmot</name>
    <dbReference type="NCBI Taxonomy" id="176943"/>
    <lineage>
        <taxon>Eukaryota</taxon>
        <taxon>Metazoa</taxon>
        <taxon>Chordata</taxon>
        <taxon>Craniata</taxon>
        <taxon>Vertebrata</taxon>
        <taxon>Euteleostomi</taxon>
        <taxon>Archelosauria</taxon>
        <taxon>Archosauria</taxon>
        <taxon>Dinosauria</taxon>
        <taxon>Saurischia</taxon>
        <taxon>Theropoda</taxon>
        <taxon>Coelurosauria</taxon>
        <taxon>Aves</taxon>
        <taxon>Neognathae</taxon>
        <taxon>Neoaves</taxon>
        <taxon>Telluraves</taxon>
        <taxon>Coraciimorphae</taxon>
        <taxon>Coraciiformes</taxon>
        <taxon>Momotidae</taxon>
        <taxon>Baryphthengus</taxon>
    </lineage>
</organism>
<sequence length="65" mass="6894">AMYWVRQAPRKGLEWAAGISKSGGTYYAASVKGRCGISRDAAQSTVTLQLSGLTADDTAAYYCAK</sequence>
<keyword evidence="1" id="KW-0391">Immunity</keyword>
<evidence type="ECO:0000256" key="1">
    <source>
        <dbReference type="ARBA" id="ARBA00022859"/>
    </source>
</evidence>
<keyword evidence="2" id="KW-1064">Adaptive immunity</keyword>